<keyword evidence="2" id="KW-1185">Reference proteome</keyword>
<proteinExistence type="predicted"/>
<gene>
    <name evidence="1" type="ORF">CD29_17820</name>
</gene>
<reference evidence="1 2" key="1">
    <citation type="submission" date="2014-02" db="EMBL/GenBank/DDBJ databases">
        <title>Draft genome sequence of Lysinibacillus manganicus DSM 26584T.</title>
        <authorList>
            <person name="Zhang F."/>
            <person name="Wang G."/>
            <person name="Zhang L."/>
        </authorList>
    </citation>
    <scope>NUCLEOTIDE SEQUENCE [LARGE SCALE GENOMIC DNA]</scope>
    <source>
        <strain evidence="1 2">DSM 26584</strain>
    </source>
</reference>
<dbReference type="Proteomes" id="UP000030416">
    <property type="component" value="Unassembled WGS sequence"/>
</dbReference>
<dbReference type="AlphaFoldDB" id="A0A0A3HSW8"/>
<evidence type="ECO:0000313" key="1">
    <source>
        <dbReference type="EMBL" id="KGR75691.1"/>
    </source>
</evidence>
<evidence type="ECO:0000313" key="2">
    <source>
        <dbReference type="Proteomes" id="UP000030416"/>
    </source>
</evidence>
<dbReference type="OrthoDB" id="2446869at2"/>
<dbReference type="eggNOG" id="ENOG502ZAHS">
    <property type="taxonomic scope" value="Bacteria"/>
</dbReference>
<dbReference type="EMBL" id="JPVN01000030">
    <property type="protein sequence ID" value="KGR75691.1"/>
    <property type="molecule type" value="Genomic_DNA"/>
</dbReference>
<sequence length="486" mass="57376">MLDWDEKIYKETAGKIGEPIELAIRNLSDQDNIQNTSQFGTLIPLSSILLTKEKALNIVSNIAKKYWGNIDLFLFEKLQDTSIDLNNANERLTHFFSSRQGKKALLQYLTIHNVLRFDHLINLVFGKEIEITNHVGGLNCIYFYKVEKKFFIHIIYNQKETFWKTLFVKKIYSIFLQTPMLSINDSLDLIRQLQAHLEQLHTSNKSISVINQLINVIAFNNPRSFQLKELQLFNVINHYKGGKRHRQKISRIIEDMYNNWVEGTWALSEKEQTILKFMLVIDAYKQEDFESIIAHGEYLIQNDRLNNHAIELILEYGEVLPNIKPEPIALIKRYNKNYIEKIFYILIEAYIQKHQYEHVIRLLKEYEIASCTAIYNYLNQDVIDDGNSLHHIEATVQRDIIFIVDHTPQHIMHSVEVWLNHYQDEDSPYYEIAIMSSKHICNILKALFATEHFELFDKLMEVYAKYIKVDAHFHQLRDFAADYVKI</sequence>
<organism evidence="1 2">
    <name type="scientific">Ureibacillus manganicus DSM 26584</name>
    <dbReference type="NCBI Taxonomy" id="1384049"/>
    <lineage>
        <taxon>Bacteria</taxon>
        <taxon>Bacillati</taxon>
        <taxon>Bacillota</taxon>
        <taxon>Bacilli</taxon>
        <taxon>Bacillales</taxon>
        <taxon>Caryophanaceae</taxon>
        <taxon>Ureibacillus</taxon>
    </lineage>
</organism>
<comment type="caution">
    <text evidence="1">The sequence shown here is derived from an EMBL/GenBank/DDBJ whole genome shotgun (WGS) entry which is preliminary data.</text>
</comment>
<dbReference type="RefSeq" id="WP_036189675.1">
    <property type="nucleotide sequence ID" value="NZ_AVDA01000030.1"/>
</dbReference>
<protein>
    <submittedName>
        <fullName evidence="1">Uncharacterized protein</fullName>
    </submittedName>
</protein>
<name>A0A0A3HSW8_9BACL</name>
<accession>A0A0A3HSW8</accession>